<name>A0A7V2F3Y5_UNCEI</name>
<dbReference type="PANTHER" id="PTHR12815:SF47">
    <property type="entry name" value="TRANSLOCATION AND ASSEMBLY MODULE SUBUNIT TAMA"/>
    <property type="match status" value="1"/>
</dbReference>
<keyword evidence="5" id="KW-0998">Cell outer membrane</keyword>
<protein>
    <submittedName>
        <fullName evidence="7">Outer membrane protein assembly factor</fullName>
    </submittedName>
</protein>
<comment type="subcellular location">
    <subcellularLocation>
        <location evidence="1">Membrane</location>
    </subcellularLocation>
</comment>
<dbReference type="PANTHER" id="PTHR12815">
    <property type="entry name" value="SORTING AND ASSEMBLY MACHINERY SAMM50 PROTEIN FAMILY MEMBER"/>
    <property type="match status" value="1"/>
</dbReference>
<feature type="domain" description="Bacterial surface antigen (D15)" evidence="6">
    <location>
        <begin position="35"/>
        <end position="331"/>
    </location>
</feature>
<organism evidence="7">
    <name type="scientific">Eiseniibacteriota bacterium</name>
    <dbReference type="NCBI Taxonomy" id="2212470"/>
    <lineage>
        <taxon>Bacteria</taxon>
        <taxon>Candidatus Eiseniibacteriota</taxon>
    </lineage>
</organism>
<dbReference type="Gene3D" id="2.40.160.50">
    <property type="entry name" value="membrane protein fhac: a member of the omp85/tpsb transporter family"/>
    <property type="match status" value="1"/>
</dbReference>
<evidence type="ECO:0000259" key="6">
    <source>
        <dbReference type="Pfam" id="PF01103"/>
    </source>
</evidence>
<evidence type="ECO:0000256" key="4">
    <source>
        <dbReference type="ARBA" id="ARBA00023136"/>
    </source>
</evidence>
<keyword evidence="3" id="KW-0732">Signal</keyword>
<keyword evidence="4" id="KW-0472">Membrane</keyword>
<evidence type="ECO:0000256" key="3">
    <source>
        <dbReference type="ARBA" id="ARBA00022729"/>
    </source>
</evidence>
<dbReference type="InterPro" id="IPR039910">
    <property type="entry name" value="D15-like"/>
</dbReference>
<gene>
    <name evidence="7" type="ORF">ENO08_07250</name>
</gene>
<reference evidence="7" key="1">
    <citation type="journal article" date="2020" name="mSystems">
        <title>Genome- and Community-Level Interaction Insights into Carbon Utilization and Element Cycling Functions of Hydrothermarchaeota in Hydrothermal Sediment.</title>
        <authorList>
            <person name="Zhou Z."/>
            <person name="Liu Y."/>
            <person name="Xu W."/>
            <person name="Pan J."/>
            <person name="Luo Z.H."/>
            <person name="Li M."/>
        </authorList>
    </citation>
    <scope>NUCLEOTIDE SEQUENCE [LARGE SCALE GENOMIC DNA]</scope>
    <source>
        <strain evidence="7">SpSt-1233</strain>
    </source>
</reference>
<evidence type="ECO:0000256" key="2">
    <source>
        <dbReference type="ARBA" id="ARBA00022692"/>
    </source>
</evidence>
<sequence length="333" mass="37249">MVLELSERKLRSLELAGGYWTDDGLSARARWRHSNLFKRGRGMGVEVSYTQYKQSGSAVAWWPAIFMARLRGTLRVGYDNISEDSFDKTGPGIGLGLSISHTRRMKSSIWYVIEMAKYDIKTTEKEYFKDPEGPVGFFEYRLIRDGTDDRVNPTRGTYSSFRVEYGPKGGVSNSDHFIVEASGTAHFPLADRLGLAANLRLGSGTPTASSEVLLPDKRFYAGGSTTHRGFNRRKLGPLDENGLPLGGEVMMTGFVELRFPLFWKLDGAAFVDAGQIWRTHGDFTWDNIEIAVGPAVRILTPVGPLRFDLGFRLTDYEPSEPSYAFHFAIGYPM</sequence>
<evidence type="ECO:0000256" key="1">
    <source>
        <dbReference type="ARBA" id="ARBA00004370"/>
    </source>
</evidence>
<dbReference type="Pfam" id="PF01103">
    <property type="entry name" value="Omp85"/>
    <property type="match status" value="1"/>
</dbReference>
<proteinExistence type="predicted"/>
<dbReference type="EMBL" id="DSEC01000516">
    <property type="protein sequence ID" value="HER44237.1"/>
    <property type="molecule type" value="Genomic_DNA"/>
</dbReference>
<dbReference type="InterPro" id="IPR000184">
    <property type="entry name" value="Bac_surfAg_D15"/>
</dbReference>
<evidence type="ECO:0000256" key="5">
    <source>
        <dbReference type="ARBA" id="ARBA00023237"/>
    </source>
</evidence>
<keyword evidence="2" id="KW-0812">Transmembrane</keyword>
<evidence type="ECO:0000313" key="7">
    <source>
        <dbReference type="EMBL" id="HER44237.1"/>
    </source>
</evidence>
<comment type="caution">
    <text evidence="7">The sequence shown here is derived from an EMBL/GenBank/DDBJ whole genome shotgun (WGS) entry which is preliminary data.</text>
</comment>
<dbReference type="Proteomes" id="UP000886069">
    <property type="component" value="Unassembled WGS sequence"/>
</dbReference>
<accession>A0A7V2F3Y5</accession>
<dbReference type="AlphaFoldDB" id="A0A7V2F3Y5"/>
<dbReference type="GO" id="GO:0019867">
    <property type="term" value="C:outer membrane"/>
    <property type="evidence" value="ECO:0007669"/>
    <property type="project" value="InterPro"/>
</dbReference>